<dbReference type="VEuPathDB" id="FungiDB:PV06_04875"/>
<sequence>MEGPRCESKRPRGRQSCDLCRKMKIRCDRQNDLPCSSCRARGLACVVTAVPRRTKEKRAQFLHSIEGRIERMEALLQSGLATKAGLPIADQEADPTPEATITALEKDMSNLVLNDAGEQKYIGPSSGFSLFSPRSLAWMSHKLGSPRMLNLFTRLHRQGFIWPTARFEGKWDGQFRRSPLPSKQAAVYLVDRFFSTFNKSYPLFRRDTFQALFDRQYADENAREGSSFAALNIVLAVGCCIAPESLRENIQRVEPSCTDNLTQMSWKLFQNAYSMFFNILFLQFDLLSVQTLIAMAFFMQATVNPEGSFLLIGTAARIATSLGLHRKLEGFGLEQVELEQRQRVFWVMYIFEKDLCVRTGRPSAIDDCDVGISILTEPCDEEIAISVGTRERVTFYPFQHMCAIAVIQSKVYRELYAVHSRVGTTAERLESISKLDAELQHWKEQIPVDARPEHPIVCERDSQFAIAILHFNYYHCLIAIHRIHAQHELWVAQQAEVESTDKNTPESYLFSDREESRSQQQSSYELCLAAARSILYLAAAYLDGSHMQHKLLWISTYFPLSAFLTLFTNILQRPLSEKAESDLVIMVNSYDRLRNIFTKEDEMLYQFVAALVGETVSSAEQYIRDARAREAANAVQATIAEQSGTTSNPLDGGINRSLDDLNYPAQPGLSAPAFDPVYDMNTFNPMTDQGSFMGGTFTGQGDLPSSYVAGFDSDEFSAPFFANLPQFESTGMVGLDTPFPFTEYGGWSWTPDQ</sequence>
<feature type="domain" description="Zn(2)-C6 fungal-type" evidence="6">
    <location>
        <begin position="16"/>
        <end position="47"/>
    </location>
</feature>
<dbReference type="InterPro" id="IPR001138">
    <property type="entry name" value="Zn2Cys6_DnaBD"/>
</dbReference>
<dbReference type="PROSITE" id="PS00463">
    <property type="entry name" value="ZN2_CY6_FUNGAL_1"/>
    <property type="match status" value="1"/>
</dbReference>
<dbReference type="AlphaFoldDB" id="A0A0D2AVH7"/>
<evidence type="ECO:0000256" key="5">
    <source>
        <dbReference type="ARBA" id="ARBA00023242"/>
    </source>
</evidence>
<dbReference type="GO" id="GO:0000981">
    <property type="term" value="F:DNA-binding transcription factor activity, RNA polymerase II-specific"/>
    <property type="evidence" value="ECO:0007669"/>
    <property type="project" value="InterPro"/>
</dbReference>
<dbReference type="GO" id="GO:0003677">
    <property type="term" value="F:DNA binding"/>
    <property type="evidence" value="ECO:0007669"/>
    <property type="project" value="UniProtKB-KW"/>
</dbReference>
<dbReference type="PROSITE" id="PS50048">
    <property type="entry name" value="ZN2_CY6_FUNGAL_2"/>
    <property type="match status" value="1"/>
</dbReference>
<name>A0A0D2AVH7_9EURO</name>
<keyword evidence="4" id="KW-0804">Transcription</keyword>
<dbReference type="InterPro" id="IPR050987">
    <property type="entry name" value="AtrR-like"/>
</dbReference>
<evidence type="ECO:0000256" key="4">
    <source>
        <dbReference type="ARBA" id="ARBA00023163"/>
    </source>
</evidence>
<dbReference type="PANTHER" id="PTHR46910">
    <property type="entry name" value="TRANSCRIPTION FACTOR PDR1"/>
    <property type="match status" value="1"/>
</dbReference>
<keyword evidence="1" id="KW-0479">Metal-binding</keyword>
<protein>
    <recommendedName>
        <fullName evidence="6">Zn(2)-C6 fungal-type domain-containing protein</fullName>
    </recommendedName>
</protein>
<keyword evidence="8" id="KW-1185">Reference proteome</keyword>
<keyword evidence="3" id="KW-0238">DNA-binding</keyword>
<dbReference type="Pfam" id="PF04082">
    <property type="entry name" value="Fungal_trans"/>
    <property type="match status" value="1"/>
</dbReference>
<dbReference type="Gene3D" id="4.10.240.10">
    <property type="entry name" value="Zn(2)-C6 fungal-type DNA-binding domain"/>
    <property type="match status" value="1"/>
</dbReference>
<evidence type="ECO:0000313" key="8">
    <source>
        <dbReference type="Proteomes" id="UP000053342"/>
    </source>
</evidence>
<dbReference type="HOGENOM" id="CLU_011099_2_1_1"/>
<dbReference type="OrthoDB" id="2123952at2759"/>
<dbReference type="Pfam" id="PF00172">
    <property type="entry name" value="Zn_clus"/>
    <property type="match status" value="1"/>
</dbReference>
<accession>A0A0D2AVH7</accession>
<dbReference type="InterPro" id="IPR007219">
    <property type="entry name" value="XnlR_reg_dom"/>
</dbReference>
<evidence type="ECO:0000313" key="7">
    <source>
        <dbReference type="EMBL" id="KIW43811.1"/>
    </source>
</evidence>
<dbReference type="GO" id="GO:0006351">
    <property type="term" value="P:DNA-templated transcription"/>
    <property type="evidence" value="ECO:0007669"/>
    <property type="project" value="InterPro"/>
</dbReference>
<dbReference type="SUPFAM" id="SSF57701">
    <property type="entry name" value="Zn2/Cys6 DNA-binding domain"/>
    <property type="match status" value="1"/>
</dbReference>
<evidence type="ECO:0000256" key="3">
    <source>
        <dbReference type="ARBA" id="ARBA00023125"/>
    </source>
</evidence>
<dbReference type="InterPro" id="IPR036864">
    <property type="entry name" value="Zn2-C6_fun-type_DNA-bd_sf"/>
</dbReference>
<dbReference type="RefSeq" id="XP_016264027.1">
    <property type="nucleotide sequence ID" value="XM_016405821.1"/>
</dbReference>
<dbReference type="GO" id="GO:0008270">
    <property type="term" value="F:zinc ion binding"/>
    <property type="evidence" value="ECO:0007669"/>
    <property type="project" value="InterPro"/>
</dbReference>
<keyword evidence="5" id="KW-0539">Nucleus</keyword>
<dbReference type="EMBL" id="KN847335">
    <property type="protein sequence ID" value="KIW43811.1"/>
    <property type="molecule type" value="Genomic_DNA"/>
</dbReference>
<dbReference type="PANTHER" id="PTHR46910:SF25">
    <property type="entry name" value="ABC-TRANSPORTER-REGULATING TRANSCRIPTION FACTOR"/>
    <property type="match status" value="1"/>
</dbReference>
<dbReference type="Proteomes" id="UP000053342">
    <property type="component" value="Unassembled WGS sequence"/>
</dbReference>
<dbReference type="GeneID" id="27356949"/>
<evidence type="ECO:0000256" key="1">
    <source>
        <dbReference type="ARBA" id="ARBA00022723"/>
    </source>
</evidence>
<evidence type="ECO:0000256" key="2">
    <source>
        <dbReference type="ARBA" id="ARBA00023015"/>
    </source>
</evidence>
<evidence type="ECO:0000259" key="6">
    <source>
        <dbReference type="PROSITE" id="PS50048"/>
    </source>
</evidence>
<dbReference type="CDD" id="cd12148">
    <property type="entry name" value="fungal_TF_MHR"/>
    <property type="match status" value="1"/>
</dbReference>
<proteinExistence type="predicted"/>
<dbReference type="SMART" id="SM00906">
    <property type="entry name" value="Fungal_trans"/>
    <property type="match status" value="1"/>
</dbReference>
<dbReference type="CDD" id="cd00067">
    <property type="entry name" value="GAL4"/>
    <property type="match status" value="1"/>
</dbReference>
<reference evidence="7 8" key="1">
    <citation type="submission" date="2015-01" db="EMBL/GenBank/DDBJ databases">
        <title>The Genome Sequence of Exophiala oligosperma CBS72588.</title>
        <authorList>
            <consortium name="The Broad Institute Genomics Platform"/>
            <person name="Cuomo C."/>
            <person name="de Hoog S."/>
            <person name="Gorbushina A."/>
            <person name="Stielow B."/>
            <person name="Teixiera M."/>
            <person name="Abouelleil A."/>
            <person name="Chapman S.B."/>
            <person name="Priest M."/>
            <person name="Young S.K."/>
            <person name="Wortman J."/>
            <person name="Nusbaum C."/>
            <person name="Birren B."/>
        </authorList>
    </citation>
    <scope>NUCLEOTIDE SEQUENCE [LARGE SCALE GENOMIC DNA]</scope>
    <source>
        <strain evidence="7 8">CBS 72588</strain>
    </source>
</reference>
<dbReference type="SMART" id="SM00066">
    <property type="entry name" value="GAL4"/>
    <property type="match status" value="1"/>
</dbReference>
<organism evidence="7 8">
    <name type="scientific">Exophiala oligosperma</name>
    <dbReference type="NCBI Taxonomy" id="215243"/>
    <lineage>
        <taxon>Eukaryota</taxon>
        <taxon>Fungi</taxon>
        <taxon>Dikarya</taxon>
        <taxon>Ascomycota</taxon>
        <taxon>Pezizomycotina</taxon>
        <taxon>Eurotiomycetes</taxon>
        <taxon>Chaetothyriomycetidae</taxon>
        <taxon>Chaetothyriales</taxon>
        <taxon>Herpotrichiellaceae</taxon>
        <taxon>Exophiala</taxon>
    </lineage>
</organism>
<gene>
    <name evidence="7" type="ORF">PV06_04875</name>
</gene>
<dbReference type="STRING" id="215243.A0A0D2AVH7"/>
<keyword evidence="2" id="KW-0805">Transcription regulation</keyword>